<organism evidence="6 7">
    <name type="scientific">Xanthobacter tagetidis</name>
    <dbReference type="NCBI Taxonomy" id="60216"/>
    <lineage>
        <taxon>Bacteria</taxon>
        <taxon>Pseudomonadati</taxon>
        <taxon>Pseudomonadota</taxon>
        <taxon>Alphaproteobacteria</taxon>
        <taxon>Hyphomicrobiales</taxon>
        <taxon>Xanthobacteraceae</taxon>
        <taxon>Xanthobacter</taxon>
    </lineage>
</organism>
<dbReference type="SMART" id="SM00382">
    <property type="entry name" value="AAA"/>
    <property type="match status" value="1"/>
</dbReference>
<dbReference type="GO" id="GO:0005524">
    <property type="term" value="F:ATP binding"/>
    <property type="evidence" value="ECO:0007669"/>
    <property type="project" value="UniProtKB-KW"/>
</dbReference>
<dbReference type="GO" id="GO:0042626">
    <property type="term" value="F:ATPase-coupled transmembrane transporter activity"/>
    <property type="evidence" value="ECO:0007669"/>
    <property type="project" value="TreeGrafter"/>
</dbReference>
<dbReference type="SUPFAM" id="SSF52540">
    <property type="entry name" value="P-loop containing nucleoside triphosphate hydrolases"/>
    <property type="match status" value="1"/>
</dbReference>
<keyword evidence="7" id="KW-1185">Reference proteome</keyword>
<dbReference type="InterPro" id="IPR003439">
    <property type="entry name" value="ABC_transporter-like_ATP-bd"/>
</dbReference>
<reference evidence="6 7" key="1">
    <citation type="submission" date="2018-10" db="EMBL/GenBank/DDBJ databases">
        <title>Xanthobacter tagetidis genome sequencing and assembly.</title>
        <authorList>
            <person name="Maclea K.S."/>
            <person name="Goen A.E."/>
            <person name="Fatima S.A."/>
        </authorList>
    </citation>
    <scope>NUCLEOTIDE SEQUENCE [LARGE SCALE GENOMIC DNA]</scope>
    <source>
        <strain evidence="6 7">ATCC 700314</strain>
    </source>
</reference>
<comment type="similarity">
    <text evidence="1">Belongs to the ABC transporter superfamily.</text>
</comment>
<dbReference type="Gene3D" id="3.40.50.300">
    <property type="entry name" value="P-loop containing nucleotide triphosphate hydrolases"/>
    <property type="match status" value="1"/>
</dbReference>
<dbReference type="RefSeq" id="WP_121623275.1">
    <property type="nucleotide sequence ID" value="NZ_JACIIW010000005.1"/>
</dbReference>
<dbReference type="PANTHER" id="PTHR43553">
    <property type="entry name" value="HEAVY METAL TRANSPORTER"/>
    <property type="match status" value="1"/>
</dbReference>
<dbReference type="GO" id="GO:0016887">
    <property type="term" value="F:ATP hydrolysis activity"/>
    <property type="evidence" value="ECO:0007669"/>
    <property type="project" value="InterPro"/>
</dbReference>
<evidence type="ECO:0000256" key="2">
    <source>
        <dbReference type="ARBA" id="ARBA00022448"/>
    </source>
</evidence>
<dbReference type="CDD" id="cd03225">
    <property type="entry name" value="ABC_cobalt_CbiO_domain1"/>
    <property type="match status" value="1"/>
</dbReference>
<dbReference type="InterPro" id="IPR003593">
    <property type="entry name" value="AAA+_ATPase"/>
</dbReference>
<keyword evidence="2" id="KW-0813">Transport</keyword>
<dbReference type="OrthoDB" id="9782163at2"/>
<evidence type="ECO:0000259" key="5">
    <source>
        <dbReference type="PROSITE" id="PS50893"/>
    </source>
</evidence>
<evidence type="ECO:0000313" key="7">
    <source>
        <dbReference type="Proteomes" id="UP000269692"/>
    </source>
</evidence>
<sequence length="251" mass="26279">MSATAGSVTAASPTSAADARLRGVRLSRGGRTVFDGLDLDLSERRIGLVGDNGSGKSTLLRLLNGLLLPDAGTVEVCGLETRAHRRALPALAGFVFQNVDHQIIFPTVGEEIAFGPLEQGMGKAQAYAHAGRLLAAHGCAGWEGRAVEELSEGQKQLVCILAALASGPRLLLLDEPFASLDLPTRLFLSDRLAALDLHVIMATHDLHLLEGFDRVVWLDRGRVAADGAPATVLAAYGGHARAKAAAQGSLP</sequence>
<comment type="caution">
    <text evidence="6">The sequence shown here is derived from an EMBL/GenBank/DDBJ whole genome shotgun (WGS) entry which is preliminary data.</text>
</comment>
<dbReference type="PROSITE" id="PS50893">
    <property type="entry name" value="ABC_TRANSPORTER_2"/>
    <property type="match status" value="1"/>
</dbReference>
<dbReference type="Pfam" id="PF00005">
    <property type="entry name" value="ABC_tran"/>
    <property type="match status" value="1"/>
</dbReference>
<protein>
    <submittedName>
        <fullName evidence="6">ABC transporter ATP-binding protein</fullName>
    </submittedName>
</protein>
<dbReference type="PANTHER" id="PTHR43553:SF24">
    <property type="entry name" value="ENERGY-COUPLING FACTOR TRANSPORTER ATP-BINDING PROTEIN ECFA1"/>
    <property type="match status" value="1"/>
</dbReference>
<dbReference type="InterPro" id="IPR027417">
    <property type="entry name" value="P-loop_NTPase"/>
</dbReference>
<dbReference type="InterPro" id="IPR050095">
    <property type="entry name" value="ECF_ABC_transporter_ATP-bd"/>
</dbReference>
<dbReference type="Proteomes" id="UP000269692">
    <property type="component" value="Unassembled WGS sequence"/>
</dbReference>
<name>A0A3L7AGY8_9HYPH</name>
<proteinExistence type="inferred from homology"/>
<evidence type="ECO:0000256" key="1">
    <source>
        <dbReference type="ARBA" id="ARBA00005417"/>
    </source>
</evidence>
<keyword evidence="3" id="KW-0547">Nucleotide-binding</keyword>
<dbReference type="EMBL" id="RCTF01000007">
    <property type="protein sequence ID" value="RLP78682.1"/>
    <property type="molecule type" value="Genomic_DNA"/>
</dbReference>
<evidence type="ECO:0000256" key="3">
    <source>
        <dbReference type="ARBA" id="ARBA00022741"/>
    </source>
</evidence>
<evidence type="ECO:0000313" key="6">
    <source>
        <dbReference type="EMBL" id="RLP78682.1"/>
    </source>
</evidence>
<dbReference type="GO" id="GO:0043190">
    <property type="term" value="C:ATP-binding cassette (ABC) transporter complex"/>
    <property type="evidence" value="ECO:0007669"/>
    <property type="project" value="TreeGrafter"/>
</dbReference>
<dbReference type="InterPro" id="IPR015856">
    <property type="entry name" value="ABC_transpr_CbiO/EcfA_su"/>
</dbReference>
<evidence type="ECO:0000256" key="4">
    <source>
        <dbReference type="ARBA" id="ARBA00022840"/>
    </source>
</evidence>
<feature type="domain" description="ABC transporter" evidence="5">
    <location>
        <begin position="19"/>
        <end position="245"/>
    </location>
</feature>
<gene>
    <name evidence="6" type="ORF">D9R14_10485</name>
</gene>
<accession>A0A3L7AGY8</accession>
<keyword evidence="4 6" id="KW-0067">ATP-binding</keyword>
<dbReference type="AlphaFoldDB" id="A0A3L7AGY8"/>